<comment type="caution">
    <text evidence="6">The sequence shown here is derived from an EMBL/GenBank/DDBJ whole genome shotgun (WGS) entry which is preliminary data.</text>
</comment>
<keyword evidence="2" id="KW-0808">Transferase</keyword>
<evidence type="ECO:0000259" key="5">
    <source>
        <dbReference type="Pfam" id="PF09273"/>
    </source>
</evidence>
<dbReference type="InterPro" id="IPR046341">
    <property type="entry name" value="SET_dom_sf"/>
</dbReference>
<evidence type="ECO:0000256" key="2">
    <source>
        <dbReference type="ARBA" id="ARBA00022679"/>
    </source>
</evidence>
<dbReference type="InterPro" id="IPR050600">
    <property type="entry name" value="SETD3_SETD6_MTase"/>
</dbReference>
<gene>
    <name evidence="6" type="ORF">BSTOLATCC_MIC27669</name>
</gene>
<evidence type="ECO:0000256" key="3">
    <source>
        <dbReference type="ARBA" id="ARBA00022691"/>
    </source>
</evidence>
<dbReference type="GO" id="GO:0032259">
    <property type="term" value="P:methylation"/>
    <property type="evidence" value="ECO:0007669"/>
    <property type="project" value="UniProtKB-KW"/>
</dbReference>
<dbReference type="AlphaFoldDB" id="A0AAU9J1P4"/>
<dbReference type="GO" id="GO:0016279">
    <property type="term" value="F:protein-lysine N-methyltransferase activity"/>
    <property type="evidence" value="ECO:0007669"/>
    <property type="project" value="TreeGrafter"/>
</dbReference>
<dbReference type="PANTHER" id="PTHR13271">
    <property type="entry name" value="UNCHARACTERIZED PUTATIVE METHYLTRANSFERASE"/>
    <property type="match status" value="1"/>
</dbReference>
<feature type="domain" description="Rubisco LSMT substrate-binding" evidence="5">
    <location>
        <begin position="443"/>
        <end position="517"/>
    </location>
</feature>
<dbReference type="SUPFAM" id="SSF82199">
    <property type="entry name" value="SET domain"/>
    <property type="match status" value="2"/>
</dbReference>
<dbReference type="InterPro" id="IPR036464">
    <property type="entry name" value="Rubisco_LSMT_subst-bd_sf"/>
</dbReference>
<evidence type="ECO:0000313" key="7">
    <source>
        <dbReference type="Proteomes" id="UP001162131"/>
    </source>
</evidence>
<reference evidence="6" key="1">
    <citation type="submission" date="2021-09" db="EMBL/GenBank/DDBJ databases">
        <authorList>
            <consortium name="AG Swart"/>
            <person name="Singh M."/>
            <person name="Singh A."/>
            <person name="Seah K."/>
            <person name="Emmerich C."/>
        </authorList>
    </citation>
    <scope>NUCLEOTIDE SEQUENCE</scope>
    <source>
        <strain evidence="6">ATCC30299</strain>
    </source>
</reference>
<evidence type="ECO:0000256" key="1">
    <source>
        <dbReference type="ARBA" id="ARBA00022603"/>
    </source>
</evidence>
<dbReference type="EMBL" id="CAJZBQ010000027">
    <property type="protein sequence ID" value="CAG9321098.1"/>
    <property type="molecule type" value="Genomic_DNA"/>
</dbReference>
<protein>
    <recommendedName>
        <fullName evidence="5">Rubisco LSMT substrate-binding domain-containing protein</fullName>
    </recommendedName>
</protein>
<dbReference type="CDD" id="cd10527">
    <property type="entry name" value="SET_LSMT"/>
    <property type="match status" value="1"/>
</dbReference>
<dbReference type="Gene3D" id="3.90.1410.10">
    <property type="entry name" value="set domain protein methyltransferase, domain 1"/>
    <property type="match status" value="2"/>
</dbReference>
<dbReference type="Proteomes" id="UP001162131">
    <property type="component" value="Unassembled WGS sequence"/>
</dbReference>
<dbReference type="PANTHER" id="PTHR13271:SF153">
    <property type="entry name" value="SET DOMAIN-CONTAINING PROTEIN"/>
    <property type="match status" value="1"/>
</dbReference>
<evidence type="ECO:0000256" key="4">
    <source>
        <dbReference type="SAM" id="MobiDB-lite"/>
    </source>
</evidence>
<dbReference type="SUPFAM" id="SSF81822">
    <property type="entry name" value="RuBisCo LSMT C-terminal, substrate-binding domain"/>
    <property type="match status" value="1"/>
</dbReference>
<name>A0AAU9J1P4_9CILI</name>
<organism evidence="6 7">
    <name type="scientific">Blepharisma stoltei</name>
    <dbReference type="NCBI Taxonomy" id="1481888"/>
    <lineage>
        <taxon>Eukaryota</taxon>
        <taxon>Sar</taxon>
        <taxon>Alveolata</taxon>
        <taxon>Ciliophora</taxon>
        <taxon>Postciliodesmatophora</taxon>
        <taxon>Heterotrichea</taxon>
        <taxon>Heterotrichida</taxon>
        <taxon>Blepharismidae</taxon>
        <taxon>Blepharisma</taxon>
    </lineage>
</organism>
<evidence type="ECO:0000313" key="6">
    <source>
        <dbReference type="EMBL" id="CAG9321098.1"/>
    </source>
</evidence>
<dbReference type="Gene3D" id="3.90.1420.10">
    <property type="entry name" value="Rubisco LSMT, substrate-binding domain"/>
    <property type="match status" value="1"/>
</dbReference>
<keyword evidence="3" id="KW-0949">S-adenosyl-L-methionine</keyword>
<dbReference type="InterPro" id="IPR015353">
    <property type="entry name" value="Rubisco_LSMT_subst-bd"/>
</dbReference>
<keyword evidence="7" id="KW-1185">Reference proteome</keyword>
<dbReference type="Pfam" id="PF09273">
    <property type="entry name" value="Rubis-subs-bind"/>
    <property type="match status" value="1"/>
</dbReference>
<proteinExistence type="predicted"/>
<accession>A0AAU9J1P4</accession>
<sequence length="575" mass="67457">MEGYNLFPEVLEVNIQLTEEIKSDPVYQRYLQWLTDNGCIFPNIDFPVAFGDYGYIGAKAKTDIPSLKAFLFIPFNIIITPQKARESPIGFVFNECDFLFKSGHRSDDFILWVYLMYEFFLGEESFYYPYFQTIQNPEMLMDWNFEELKLLQDKFLLLNARKSYRETMIYFNSLSQIFEKHPDFFPPEKDLKSAFFWAYKIVTTRAFCWGDGMIIPLADNLNHEDVYIDYLTLSKEFLTVKAEQPVLLKDYSDFLGSSKQSAVPMRSRSHLNKLEKHIRWYQDEGFTNHSSVWELEESFHSLESSSDEEERVNGSSGEETDSEASSSESSSNSENSEEDLSYRLDVTNKYFVMRAGEDGSFKEGSQVFNCYGRLNNVDLLLDYGFCLLPNRYDSVYVRMYKARVKSEGGRVEISKPDIKTENSLKDAINIFYLKYNKLNEKFLNYFRKLVWNTREYENLRVAAHVEANIIQGACDVIKELIRTHPTTLGEDEDAIRNPQPMRTLFALRYRISQKRILHKQVELLENLKIIVEEIEAGSSVESAHWKEMNIENARRVYPFRGYLKKLKNLDVWDMD</sequence>
<feature type="compositionally biased region" description="Low complexity" evidence="4">
    <location>
        <begin position="323"/>
        <end position="334"/>
    </location>
</feature>
<feature type="region of interest" description="Disordered" evidence="4">
    <location>
        <begin position="300"/>
        <end position="339"/>
    </location>
</feature>
<keyword evidence="1" id="KW-0489">Methyltransferase</keyword>